<dbReference type="AlphaFoldDB" id="A0AAD5S339"/>
<name>A0AAD5S339_9FUNG</name>
<dbReference type="Gene3D" id="3.30.60.60">
    <property type="entry name" value="N-acetyl transferase-like"/>
    <property type="match status" value="1"/>
</dbReference>
<dbReference type="InterPro" id="IPR016181">
    <property type="entry name" value="Acyl_CoA_acyltransferase"/>
</dbReference>
<dbReference type="EMBL" id="JADGJD010001666">
    <property type="protein sequence ID" value="KAJ3039126.1"/>
    <property type="molecule type" value="Genomic_DNA"/>
</dbReference>
<keyword evidence="7" id="KW-0862">Zinc</keyword>
<dbReference type="FunFam" id="3.30.60.60:FF:000001">
    <property type="entry name" value="Histone acetyltransferase"/>
    <property type="match status" value="1"/>
</dbReference>
<dbReference type="InterPro" id="IPR040706">
    <property type="entry name" value="Zf-MYST"/>
</dbReference>
<dbReference type="InterPro" id="IPR002717">
    <property type="entry name" value="HAT_MYST-type"/>
</dbReference>
<comment type="subcellular location">
    <subcellularLocation>
        <location evidence="1 12">Nucleus</location>
    </subcellularLocation>
</comment>
<evidence type="ECO:0000313" key="15">
    <source>
        <dbReference type="EMBL" id="KAJ3039126.1"/>
    </source>
</evidence>
<dbReference type="PANTHER" id="PTHR10615:SF161">
    <property type="entry name" value="HISTONE ACETYLTRANSFERASE KAT7"/>
    <property type="match status" value="1"/>
</dbReference>
<dbReference type="GO" id="GO:0031507">
    <property type="term" value="P:heterochromatin formation"/>
    <property type="evidence" value="ECO:0007669"/>
    <property type="project" value="UniProtKB-ARBA"/>
</dbReference>
<evidence type="ECO:0000256" key="2">
    <source>
        <dbReference type="ARBA" id="ARBA00010107"/>
    </source>
</evidence>
<dbReference type="GO" id="GO:0005634">
    <property type="term" value="C:nucleus"/>
    <property type="evidence" value="ECO:0007669"/>
    <property type="project" value="UniProtKB-SubCell"/>
</dbReference>
<evidence type="ECO:0000256" key="1">
    <source>
        <dbReference type="ARBA" id="ARBA00004123"/>
    </source>
</evidence>
<keyword evidence="9" id="KW-0007">Acetylation</keyword>
<dbReference type="Pfam" id="PF01853">
    <property type="entry name" value="MOZ_SAS"/>
    <property type="match status" value="1"/>
</dbReference>
<keyword evidence="6" id="KW-0863">Zinc-finger</keyword>
<evidence type="ECO:0000256" key="10">
    <source>
        <dbReference type="ARBA" id="ARBA00023242"/>
    </source>
</evidence>
<dbReference type="Gene3D" id="1.10.10.10">
    <property type="entry name" value="Winged helix-like DNA-binding domain superfamily/Winged helix DNA-binding domain"/>
    <property type="match status" value="1"/>
</dbReference>
<evidence type="ECO:0000256" key="13">
    <source>
        <dbReference type="SAM" id="MobiDB-lite"/>
    </source>
</evidence>
<dbReference type="InterPro" id="IPR036388">
    <property type="entry name" value="WH-like_DNA-bd_sf"/>
</dbReference>
<comment type="caution">
    <text evidence="15">The sequence shown here is derived from an EMBL/GenBank/DDBJ whole genome shotgun (WGS) entry which is preliminary data.</text>
</comment>
<keyword evidence="4" id="KW-0808">Transferase</keyword>
<organism evidence="15 16">
    <name type="scientific">Rhizophlyctis rosea</name>
    <dbReference type="NCBI Taxonomy" id="64517"/>
    <lineage>
        <taxon>Eukaryota</taxon>
        <taxon>Fungi</taxon>
        <taxon>Fungi incertae sedis</taxon>
        <taxon>Chytridiomycota</taxon>
        <taxon>Chytridiomycota incertae sedis</taxon>
        <taxon>Chytridiomycetes</taxon>
        <taxon>Rhizophlyctidales</taxon>
        <taxon>Rhizophlyctidaceae</taxon>
        <taxon>Rhizophlyctis</taxon>
    </lineage>
</organism>
<feature type="active site" description="Proton donor/acceptor" evidence="11">
    <location>
        <position position="313"/>
    </location>
</feature>
<keyword evidence="8" id="KW-0156">Chromatin regulator</keyword>
<dbReference type="EC" id="2.3.1.48" evidence="3 12"/>
<evidence type="ECO:0000256" key="5">
    <source>
        <dbReference type="ARBA" id="ARBA00022723"/>
    </source>
</evidence>
<keyword evidence="10 12" id="KW-0539">Nucleus</keyword>
<evidence type="ECO:0000256" key="9">
    <source>
        <dbReference type="ARBA" id="ARBA00022990"/>
    </source>
</evidence>
<dbReference type="InterPro" id="IPR050603">
    <property type="entry name" value="MYST_HAT"/>
</dbReference>
<dbReference type="GO" id="GO:0008270">
    <property type="term" value="F:zinc ion binding"/>
    <property type="evidence" value="ECO:0007669"/>
    <property type="project" value="UniProtKB-KW"/>
</dbReference>
<proteinExistence type="inferred from homology"/>
<evidence type="ECO:0000256" key="12">
    <source>
        <dbReference type="RuleBase" id="RU361211"/>
    </source>
</evidence>
<accession>A0AAD5S339</accession>
<evidence type="ECO:0000256" key="3">
    <source>
        <dbReference type="ARBA" id="ARBA00013184"/>
    </source>
</evidence>
<reference evidence="15" key="1">
    <citation type="submission" date="2020-05" db="EMBL/GenBank/DDBJ databases">
        <title>Phylogenomic resolution of chytrid fungi.</title>
        <authorList>
            <person name="Stajich J.E."/>
            <person name="Amses K."/>
            <person name="Simmons R."/>
            <person name="Seto K."/>
            <person name="Myers J."/>
            <person name="Bonds A."/>
            <person name="Quandt C.A."/>
            <person name="Barry K."/>
            <person name="Liu P."/>
            <person name="Grigoriev I."/>
            <person name="Longcore J.E."/>
            <person name="James T.Y."/>
        </authorList>
    </citation>
    <scope>NUCLEOTIDE SEQUENCE</scope>
    <source>
        <strain evidence="15">JEL0318</strain>
    </source>
</reference>
<dbReference type="Proteomes" id="UP001212841">
    <property type="component" value="Unassembled WGS sequence"/>
</dbReference>
<dbReference type="PROSITE" id="PS51726">
    <property type="entry name" value="MYST_HAT"/>
    <property type="match status" value="1"/>
</dbReference>
<evidence type="ECO:0000256" key="8">
    <source>
        <dbReference type="ARBA" id="ARBA00022853"/>
    </source>
</evidence>
<keyword evidence="5" id="KW-0479">Metal-binding</keyword>
<evidence type="ECO:0000259" key="14">
    <source>
        <dbReference type="PROSITE" id="PS51726"/>
    </source>
</evidence>
<evidence type="ECO:0000256" key="7">
    <source>
        <dbReference type="ARBA" id="ARBA00022833"/>
    </source>
</evidence>
<feature type="region of interest" description="Disordered" evidence="13">
    <location>
        <begin position="15"/>
        <end position="78"/>
    </location>
</feature>
<dbReference type="GO" id="GO:0006357">
    <property type="term" value="P:regulation of transcription by RNA polymerase II"/>
    <property type="evidence" value="ECO:0007669"/>
    <property type="project" value="TreeGrafter"/>
</dbReference>
<evidence type="ECO:0000256" key="11">
    <source>
        <dbReference type="PIRSR" id="PIRSR602717-51"/>
    </source>
</evidence>
<dbReference type="FunFam" id="3.40.630.30:FF:000001">
    <property type="entry name" value="Histone acetyltransferase"/>
    <property type="match status" value="1"/>
</dbReference>
<dbReference type="Pfam" id="PF17772">
    <property type="entry name" value="zf-MYST"/>
    <property type="match status" value="1"/>
</dbReference>
<dbReference type="Gene3D" id="3.40.630.30">
    <property type="match status" value="1"/>
</dbReference>
<dbReference type="SUPFAM" id="SSF55729">
    <property type="entry name" value="Acyl-CoA N-acyltransferases (Nat)"/>
    <property type="match status" value="1"/>
</dbReference>
<evidence type="ECO:0000256" key="6">
    <source>
        <dbReference type="ARBA" id="ARBA00022771"/>
    </source>
</evidence>
<sequence>MTEVPEGIWRCTKCKRKRYPRTPKPGESSARKRKTPLDAHQENGNPSKRRSLPKLKITFRDTSHSPERAPSPEPFGGRLTIEEADITDFTPDQAEKDRFDAALDEAKQHELQTTSTSTNNRLPVTYAEPPESETFHPPIPKIGKIQLGDKEIDTWYAAPYPEEYNAQPILYLCEFCFKYMKDGYVLGRHKRKCPLTHPPGDEIYRDGNLSIFEVDGRKNKIYCQNLCLLAKMFLDHKTLYYDVEPFLFYVMTENDERGNHFVGYFSKEKRSTVNYNLSCIVTLPIHQRKGYGQLLIDFSYLLSKKEGKKGSPEKPLSDLGLVSYRSYWRGAILRCLEGTVGEEGREKTPPASPMGLP</sequence>
<feature type="domain" description="MYST-type HAT" evidence="14">
    <location>
        <begin position="137"/>
        <end position="357"/>
    </location>
</feature>
<evidence type="ECO:0000256" key="4">
    <source>
        <dbReference type="ARBA" id="ARBA00022679"/>
    </source>
</evidence>
<keyword evidence="16" id="KW-1185">Reference proteome</keyword>
<dbReference type="GO" id="GO:1990467">
    <property type="term" value="C:NuA3a histone acetyltransferase complex"/>
    <property type="evidence" value="ECO:0007669"/>
    <property type="project" value="TreeGrafter"/>
</dbReference>
<evidence type="ECO:0000313" key="16">
    <source>
        <dbReference type="Proteomes" id="UP001212841"/>
    </source>
</evidence>
<gene>
    <name evidence="15" type="ORF">HK097_002930</name>
</gene>
<dbReference type="GO" id="GO:0003682">
    <property type="term" value="F:chromatin binding"/>
    <property type="evidence" value="ECO:0007669"/>
    <property type="project" value="TreeGrafter"/>
</dbReference>
<comment type="catalytic activity">
    <reaction evidence="12">
        <text>L-lysyl-[protein] + acetyl-CoA = N(6)-acetyl-L-lysyl-[protein] + CoA + H(+)</text>
        <dbReference type="Rhea" id="RHEA:45948"/>
        <dbReference type="Rhea" id="RHEA-COMP:9752"/>
        <dbReference type="Rhea" id="RHEA-COMP:10731"/>
        <dbReference type="ChEBI" id="CHEBI:15378"/>
        <dbReference type="ChEBI" id="CHEBI:29969"/>
        <dbReference type="ChEBI" id="CHEBI:57287"/>
        <dbReference type="ChEBI" id="CHEBI:57288"/>
        <dbReference type="ChEBI" id="CHEBI:61930"/>
        <dbReference type="EC" id="2.3.1.48"/>
    </reaction>
</comment>
<dbReference type="PANTHER" id="PTHR10615">
    <property type="entry name" value="HISTONE ACETYLTRANSFERASE"/>
    <property type="match status" value="1"/>
</dbReference>
<feature type="compositionally biased region" description="Basic and acidic residues" evidence="13">
    <location>
        <begin position="58"/>
        <end position="67"/>
    </location>
</feature>
<dbReference type="GO" id="GO:0004402">
    <property type="term" value="F:histone acetyltransferase activity"/>
    <property type="evidence" value="ECO:0007669"/>
    <property type="project" value="InterPro"/>
</dbReference>
<comment type="similarity">
    <text evidence="2 12">Belongs to the MYST (SAS/MOZ) family.</text>
</comment>
<protein>
    <recommendedName>
        <fullName evidence="3 12">Histone acetyltransferase</fullName>
        <ecNumber evidence="3 12">2.3.1.48</ecNumber>
    </recommendedName>
</protein>
<dbReference type="GO" id="GO:0003712">
    <property type="term" value="F:transcription coregulator activity"/>
    <property type="evidence" value="ECO:0007669"/>
    <property type="project" value="TreeGrafter"/>
</dbReference>